<feature type="compositionally biased region" description="Low complexity" evidence="4">
    <location>
        <begin position="189"/>
        <end position="216"/>
    </location>
</feature>
<comment type="caution">
    <text evidence="7">The sequence shown here is derived from an EMBL/GenBank/DDBJ whole genome shotgun (WGS) entry which is preliminary data.</text>
</comment>
<keyword evidence="3" id="KW-0333">Golgi apparatus</keyword>
<evidence type="ECO:0000259" key="5">
    <source>
        <dbReference type="Pfam" id="PF08626"/>
    </source>
</evidence>
<evidence type="ECO:0000256" key="4">
    <source>
        <dbReference type="SAM" id="MobiDB-lite"/>
    </source>
</evidence>
<dbReference type="PANTHER" id="PTHR21512:SF5">
    <property type="entry name" value="TRAFFICKING PROTEIN PARTICLE COMPLEX SUBUNIT 9"/>
    <property type="match status" value="1"/>
</dbReference>
<organism evidence="7 8">
    <name type="scientific">Elysia marginata</name>
    <dbReference type="NCBI Taxonomy" id="1093978"/>
    <lineage>
        <taxon>Eukaryota</taxon>
        <taxon>Metazoa</taxon>
        <taxon>Spiralia</taxon>
        <taxon>Lophotrochozoa</taxon>
        <taxon>Mollusca</taxon>
        <taxon>Gastropoda</taxon>
        <taxon>Heterobranchia</taxon>
        <taxon>Euthyneura</taxon>
        <taxon>Panpulmonata</taxon>
        <taxon>Sacoglossa</taxon>
        <taxon>Placobranchoidea</taxon>
        <taxon>Plakobranchidae</taxon>
        <taxon>Elysia</taxon>
    </lineage>
</organism>
<evidence type="ECO:0000313" key="7">
    <source>
        <dbReference type="EMBL" id="GFS05209.1"/>
    </source>
</evidence>
<feature type="domain" description="Trs120/TRAPPC9 TPR region" evidence="6">
    <location>
        <begin position="543"/>
        <end position="656"/>
    </location>
</feature>
<evidence type="ECO:0000256" key="1">
    <source>
        <dbReference type="ARBA" id="ARBA00004555"/>
    </source>
</evidence>
<comment type="similarity">
    <text evidence="2">Belongs to the NIBP family.</text>
</comment>
<evidence type="ECO:0000256" key="3">
    <source>
        <dbReference type="ARBA" id="ARBA00023034"/>
    </source>
</evidence>
<feature type="compositionally biased region" description="Polar residues" evidence="4">
    <location>
        <begin position="177"/>
        <end position="188"/>
    </location>
</feature>
<feature type="compositionally biased region" description="Basic and acidic residues" evidence="4">
    <location>
        <begin position="941"/>
        <end position="950"/>
    </location>
</feature>
<dbReference type="AlphaFoldDB" id="A0AAV4I4G1"/>
<comment type="subcellular location">
    <subcellularLocation>
        <location evidence="1">Golgi apparatus</location>
    </subcellularLocation>
</comment>
<feature type="region of interest" description="Disordered" evidence="4">
    <location>
        <begin position="129"/>
        <end position="291"/>
    </location>
</feature>
<protein>
    <submittedName>
        <fullName evidence="7">Trafficking protein particle complex subunit 9</fullName>
    </submittedName>
</protein>
<gene>
    <name evidence="7" type="ORF">ElyMa_002931900</name>
</gene>
<feature type="compositionally biased region" description="Basic and acidic residues" evidence="4">
    <location>
        <begin position="145"/>
        <end position="156"/>
    </location>
</feature>
<dbReference type="InterPro" id="IPR058563">
    <property type="entry name" value="Trs120_TRAPPC9_N"/>
</dbReference>
<dbReference type="Pfam" id="PF26251">
    <property type="entry name" value="TPR_TRAPPC9-Trs120"/>
    <property type="match status" value="1"/>
</dbReference>
<sequence>MAAQVIDYSQTAEDHRSLLVLVRHTGPHLHAECFNRIYERISCIKSVRVQGQNREICVRFRRSYSVEANSWGEFQSHRKVLGSITVGKCSDHAQFAELFASYSRHKEEYAASVINSRLVAFGLNSDGSALQKDEVEPPENASVHAADDQEQAKRPCDSGSSESVLAVPVDSEKQQSDSKFQQTLSGTRLSPVPSSLSLSPSPSLHSSLPSSTSPSPQAESKEQPSSPAANSRRHSFNSQDNNNKSKPAANGVATTPSGSKSPNTSRTSASPYVSRSNPDKTQSRQAANLPKESGASEIVFYPSLDACSDIEERIRDFITSLYFVLEGKRLDRSFERNEKSMPLCAPFEKKDFVGVDTEAKSFKKKCQGRLRKHLGDLCLQAATPGDAVLHYNTALDILRQVNDFLWMAGCVEGLCCASIILSAPRRPPSAGLKRNLSFQTVRGLPAADSRIRTGSTYTNGLDVVPDPVSQPILNIEDVVEKYKEAIQYYAKVKAAAMIELEASLKACRFLITHRKCLQASDFLQNAVYISFLAQEEDKVQRNITLSSLYNQIGFKRKAAFFRRVAGMHCVSPDTTPSWSQCYELLLQCLGGYGLNVDPKDVRRDRASGWPVLQYRVLHELIYSARRISNPHIAVRHMSLLVDLMLPHLSTSDQRETLSGLSSLTAKCMGSPQPIVLGSGLVLPPVPLLSLPIVRSFRLLAPSPHLEPTKLPDQTGTGGGTSGVFLYKPSSLATKRTDLSKPDFKWTCGDVCEASLQLTNPLADELKVFYMGLMTSDLETEILPANPNIPADLEPMNIKLKVKPKAAGTLKILGYTTVVFGVKSNCRLRDLRELRPSPLTEIQVEVIPPLPTLTLSCSLPKATTFSTLGSTGVNNDIVASGSAALFAVHEAISWSQENIQAQLPLEPGHQLCFSLQLRGNSDFLVPAPETPARTPMSHSSRSRSDTDDGNKEKSLEAVLTLQYSGGGGLAAGYCRQCSLALNLDTLPSVYVSNWTVQHTYSAGHCRLCLDLTNHCGHQMDIHYGGQDKTTSLGPLQTRSRQLRLKVELE</sequence>
<dbReference type="Proteomes" id="UP000762676">
    <property type="component" value="Unassembled WGS sequence"/>
</dbReference>
<feature type="region of interest" description="Disordered" evidence="4">
    <location>
        <begin position="925"/>
        <end position="950"/>
    </location>
</feature>
<evidence type="ECO:0000256" key="2">
    <source>
        <dbReference type="ARBA" id="ARBA00008459"/>
    </source>
</evidence>
<feature type="compositionally biased region" description="Polar residues" evidence="4">
    <location>
        <begin position="236"/>
        <end position="245"/>
    </location>
</feature>
<dbReference type="PANTHER" id="PTHR21512">
    <property type="entry name" value="TRAFFICKING PROTEIN PARTICLE COMPLEX SUBUNIT 9"/>
    <property type="match status" value="1"/>
</dbReference>
<name>A0AAV4I4G1_9GAST</name>
<feature type="domain" description="Trs120/TRAPPC9 N-terminal" evidence="5">
    <location>
        <begin position="73"/>
        <end position="422"/>
    </location>
</feature>
<dbReference type="GO" id="GO:0005802">
    <property type="term" value="C:trans-Golgi network"/>
    <property type="evidence" value="ECO:0007669"/>
    <property type="project" value="TreeGrafter"/>
</dbReference>
<dbReference type="InterPro" id="IPR013935">
    <property type="entry name" value="Trs120_TRAPPC9"/>
</dbReference>
<reference evidence="7 8" key="1">
    <citation type="journal article" date="2021" name="Elife">
        <title>Chloroplast acquisition without the gene transfer in kleptoplastic sea slugs, Plakobranchus ocellatus.</title>
        <authorList>
            <person name="Maeda T."/>
            <person name="Takahashi S."/>
            <person name="Yoshida T."/>
            <person name="Shimamura S."/>
            <person name="Takaki Y."/>
            <person name="Nagai Y."/>
            <person name="Toyoda A."/>
            <person name="Suzuki Y."/>
            <person name="Arimoto A."/>
            <person name="Ishii H."/>
            <person name="Satoh N."/>
            <person name="Nishiyama T."/>
            <person name="Hasebe M."/>
            <person name="Maruyama T."/>
            <person name="Minagawa J."/>
            <person name="Obokata J."/>
            <person name="Shigenobu S."/>
        </authorList>
    </citation>
    <scope>NUCLEOTIDE SEQUENCE [LARGE SCALE GENOMIC DNA]</scope>
</reference>
<keyword evidence="8" id="KW-1185">Reference proteome</keyword>
<dbReference type="Pfam" id="PF08626">
    <property type="entry name" value="TRAPPC9-Trs120"/>
    <property type="match status" value="1"/>
</dbReference>
<dbReference type="EMBL" id="BMAT01006053">
    <property type="protein sequence ID" value="GFS05209.1"/>
    <property type="molecule type" value="Genomic_DNA"/>
</dbReference>
<feature type="compositionally biased region" description="Polar residues" evidence="4">
    <location>
        <begin position="252"/>
        <end position="276"/>
    </location>
</feature>
<evidence type="ECO:0000259" key="6">
    <source>
        <dbReference type="Pfam" id="PF26251"/>
    </source>
</evidence>
<accession>A0AAV4I4G1</accession>
<evidence type="ECO:0000313" key="8">
    <source>
        <dbReference type="Proteomes" id="UP000762676"/>
    </source>
</evidence>
<dbReference type="InterPro" id="IPR058564">
    <property type="entry name" value="TPR_TRAPPC9_Trs120"/>
</dbReference>
<proteinExistence type="inferred from homology"/>